<evidence type="ECO:0000256" key="4">
    <source>
        <dbReference type="ARBA" id="ARBA00022496"/>
    </source>
</evidence>
<keyword evidence="5 11" id="KW-0812">Transmembrane</keyword>
<dbReference type="PANTHER" id="PTHR32552:SF81">
    <property type="entry name" value="TONB-DEPENDENT OUTER MEMBRANE RECEPTOR"/>
    <property type="match status" value="1"/>
</dbReference>
<evidence type="ECO:0000256" key="8">
    <source>
        <dbReference type="ARBA" id="ARBA00023077"/>
    </source>
</evidence>
<evidence type="ECO:0000259" key="16">
    <source>
        <dbReference type="Pfam" id="PF07715"/>
    </source>
</evidence>
<protein>
    <submittedName>
        <fullName evidence="17">TonB-dependent receptor</fullName>
    </submittedName>
</protein>
<evidence type="ECO:0000256" key="6">
    <source>
        <dbReference type="ARBA" id="ARBA00023004"/>
    </source>
</evidence>
<dbReference type="PROSITE" id="PS52016">
    <property type="entry name" value="TONB_DEPENDENT_REC_3"/>
    <property type="match status" value="1"/>
</dbReference>
<dbReference type="PANTHER" id="PTHR32552">
    <property type="entry name" value="FERRICHROME IRON RECEPTOR-RELATED"/>
    <property type="match status" value="1"/>
</dbReference>
<feature type="short sequence motif" description="TonB box" evidence="12">
    <location>
        <begin position="38"/>
        <end position="44"/>
    </location>
</feature>
<comment type="caution">
    <text evidence="17">The sequence shown here is derived from an EMBL/GenBank/DDBJ whole genome shotgun (WGS) entry which is preliminary data.</text>
</comment>
<feature type="domain" description="TonB-dependent receptor plug" evidence="16">
    <location>
        <begin position="50"/>
        <end position="161"/>
    </location>
</feature>
<dbReference type="RefSeq" id="WP_115492654.1">
    <property type="nucleotide sequence ID" value="NZ_JACHWW010000001.1"/>
</dbReference>
<evidence type="ECO:0000256" key="1">
    <source>
        <dbReference type="ARBA" id="ARBA00004571"/>
    </source>
</evidence>
<evidence type="ECO:0000256" key="12">
    <source>
        <dbReference type="PROSITE-ProRule" id="PRU10143"/>
    </source>
</evidence>
<dbReference type="OrthoDB" id="9760333at2"/>
<keyword evidence="18" id="KW-1185">Reference proteome</keyword>
<feature type="chain" id="PRO_5017369747" evidence="14">
    <location>
        <begin position="26"/>
        <end position="731"/>
    </location>
</feature>
<evidence type="ECO:0000256" key="13">
    <source>
        <dbReference type="RuleBase" id="RU003357"/>
    </source>
</evidence>
<evidence type="ECO:0000256" key="5">
    <source>
        <dbReference type="ARBA" id="ARBA00022692"/>
    </source>
</evidence>
<comment type="similarity">
    <text evidence="11 13">Belongs to the TonB-dependent receptor family.</text>
</comment>
<dbReference type="CDD" id="cd01347">
    <property type="entry name" value="ligand_gated_channel"/>
    <property type="match status" value="1"/>
</dbReference>
<dbReference type="InterPro" id="IPR039426">
    <property type="entry name" value="TonB-dep_rcpt-like"/>
</dbReference>
<proteinExistence type="inferred from homology"/>
<gene>
    <name evidence="17" type="ORF">DL238_13015</name>
</gene>
<evidence type="ECO:0000313" key="18">
    <source>
        <dbReference type="Proteomes" id="UP000254101"/>
    </source>
</evidence>
<sequence>MKPRKTLIALASGTSLLVLSQPALAQETDEAETVAPNTIVVTATKRSERIEDVAASITAVTAEELDELNAQSLSDYITRVPGVVFNDYQPGVSEVVIRGVASTTYHEANQATTGYYLNQIPLVEPGFPIVIPDVDTFDLAQVEVLRGPQGTLFGSSSLGGAVNYVVNEADASGFDAGFEGIVSSTRDAGEASTAVKAMVNLPIVEDKLAVRVVALQRYDAGYLNNTGTGVDGSNDLRVRGLRGSIVWTPTEATTLSALSMYQEYELNDQTYVEFRDDFGPFERRTNVPEYQNTSFQLHSLRLDQALGFATLTAIGSYTLKENDLAFDDSIFVGIDPRTGTAQLSGSAGDSETYYGEARLTSDETGPFNWLIGANFTKLQADSTGRVFIEGIGDYIDANPTEFGGLPASEIAPDDFVQRTVSSSDVREIALFGEASFTIADVLTLTLGGRLFEYQSEPRLQFLPNADLIAPFDYQPGKQTESGFIPKASLRYQPTDNFMVYALYSEGFRIGGINVYSVAAGTPLDFDSDSTQNYELGFKYQPLPGQISIEATAYHIDWNDIQARLFVPVTFEAYTTNGGGAEIDGVEVSLNVSPADFVSLSTNVSYSDARLSDVLPTTGGGYPAGTKLPGASDWTLSNRIDFRLPIPGLEPRLGFAHRYLSEAPVAFGDPLEKGDYHLVDINADVTLAEGIELGVFVKNVFDEYAILNAPFGFAGSVTRPRTVGASVRFDLY</sequence>
<keyword evidence="6" id="KW-0408">Iron</keyword>
<dbReference type="SUPFAM" id="SSF56935">
    <property type="entry name" value="Porins"/>
    <property type="match status" value="1"/>
</dbReference>
<dbReference type="Pfam" id="PF07715">
    <property type="entry name" value="Plug"/>
    <property type="match status" value="1"/>
</dbReference>
<feature type="domain" description="TonB-dependent receptor-like beta-barrel" evidence="15">
    <location>
        <begin position="261"/>
        <end position="699"/>
    </location>
</feature>
<evidence type="ECO:0000259" key="15">
    <source>
        <dbReference type="Pfam" id="PF00593"/>
    </source>
</evidence>
<keyword evidence="7" id="KW-0406">Ion transport</keyword>
<name>A0A395LNL5_9SPHN</name>
<dbReference type="Pfam" id="PF00593">
    <property type="entry name" value="TonB_dep_Rec_b-barrel"/>
    <property type="match status" value="1"/>
</dbReference>
<evidence type="ECO:0000256" key="11">
    <source>
        <dbReference type="PROSITE-ProRule" id="PRU01360"/>
    </source>
</evidence>
<dbReference type="PROSITE" id="PS00430">
    <property type="entry name" value="TONB_DEPENDENT_REC_1"/>
    <property type="match status" value="1"/>
</dbReference>
<dbReference type="AlphaFoldDB" id="A0A395LNL5"/>
<keyword evidence="14" id="KW-0732">Signal</keyword>
<dbReference type="InterPro" id="IPR036942">
    <property type="entry name" value="Beta-barrel_TonB_sf"/>
</dbReference>
<keyword evidence="8 12" id="KW-0798">TonB box</keyword>
<organism evidence="17 18">
    <name type="scientific">Alteriqipengyuania lutimaris</name>
    <dbReference type="NCBI Taxonomy" id="1538146"/>
    <lineage>
        <taxon>Bacteria</taxon>
        <taxon>Pseudomonadati</taxon>
        <taxon>Pseudomonadota</taxon>
        <taxon>Alphaproteobacteria</taxon>
        <taxon>Sphingomonadales</taxon>
        <taxon>Erythrobacteraceae</taxon>
        <taxon>Alteriqipengyuania</taxon>
    </lineage>
</organism>
<evidence type="ECO:0000256" key="9">
    <source>
        <dbReference type="ARBA" id="ARBA00023136"/>
    </source>
</evidence>
<keyword evidence="9 11" id="KW-0472">Membrane</keyword>
<feature type="signal peptide" evidence="14">
    <location>
        <begin position="1"/>
        <end position="25"/>
    </location>
</feature>
<reference evidence="17 18" key="1">
    <citation type="submission" date="2018-07" db="EMBL/GenBank/DDBJ databases">
        <title>Erythrobacter nanhaiensis sp. nov., a novel member of the genus Erythrobacter isolated from the South China Sea.</title>
        <authorList>
            <person name="Chen X."/>
            <person name="Liu J."/>
        </authorList>
    </citation>
    <scope>NUCLEOTIDE SEQUENCE [LARGE SCALE GENOMIC DNA]</scope>
    <source>
        <strain evidence="17 18">S-5</strain>
    </source>
</reference>
<evidence type="ECO:0000256" key="3">
    <source>
        <dbReference type="ARBA" id="ARBA00022452"/>
    </source>
</evidence>
<keyword evidence="4" id="KW-0410">Iron transport</keyword>
<comment type="subcellular location">
    <subcellularLocation>
        <location evidence="1 11">Cell outer membrane</location>
        <topology evidence="1 11">Multi-pass membrane protein</topology>
    </subcellularLocation>
</comment>
<dbReference type="InterPro" id="IPR012910">
    <property type="entry name" value="Plug_dom"/>
</dbReference>
<evidence type="ECO:0000256" key="7">
    <source>
        <dbReference type="ARBA" id="ARBA00023065"/>
    </source>
</evidence>
<dbReference type="EMBL" id="QRBB01000001">
    <property type="protein sequence ID" value="RDS78431.1"/>
    <property type="molecule type" value="Genomic_DNA"/>
</dbReference>
<dbReference type="InterPro" id="IPR000531">
    <property type="entry name" value="Beta-barrel_TonB"/>
</dbReference>
<evidence type="ECO:0000313" key="17">
    <source>
        <dbReference type="EMBL" id="RDS78431.1"/>
    </source>
</evidence>
<keyword evidence="2 11" id="KW-0813">Transport</keyword>
<keyword evidence="3 11" id="KW-1134">Transmembrane beta strand</keyword>
<dbReference type="Gene3D" id="2.40.170.20">
    <property type="entry name" value="TonB-dependent receptor, beta-barrel domain"/>
    <property type="match status" value="1"/>
</dbReference>
<dbReference type="GO" id="GO:0006826">
    <property type="term" value="P:iron ion transport"/>
    <property type="evidence" value="ECO:0007669"/>
    <property type="project" value="UniProtKB-KW"/>
</dbReference>
<keyword evidence="17" id="KW-0675">Receptor</keyword>
<evidence type="ECO:0000256" key="10">
    <source>
        <dbReference type="ARBA" id="ARBA00023237"/>
    </source>
</evidence>
<accession>A0A395LNL5</accession>
<evidence type="ECO:0000256" key="2">
    <source>
        <dbReference type="ARBA" id="ARBA00022448"/>
    </source>
</evidence>
<dbReference type="GO" id="GO:0009279">
    <property type="term" value="C:cell outer membrane"/>
    <property type="evidence" value="ECO:0007669"/>
    <property type="project" value="UniProtKB-SubCell"/>
</dbReference>
<evidence type="ECO:0000256" key="14">
    <source>
        <dbReference type="SAM" id="SignalP"/>
    </source>
</evidence>
<keyword evidence="10 11" id="KW-0998">Cell outer membrane</keyword>
<dbReference type="InterPro" id="IPR010916">
    <property type="entry name" value="TonB_box_CS"/>
</dbReference>
<dbReference type="Proteomes" id="UP000254101">
    <property type="component" value="Unassembled WGS sequence"/>
</dbReference>